<evidence type="ECO:0000313" key="2">
    <source>
        <dbReference type="EMBL" id="ORY67386.1"/>
    </source>
</evidence>
<dbReference type="OrthoDB" id="5985073at2759"/>
<evidence type="ECO:0000256" key="1">
    <source>
        <dbReference type="SAM" id="MobiDB-lite"/>
    </source>
</evidence>
<dbReference type="GeneID" id="63774372"/>
<organism evidence="2 3">
    <name type="scientific">Pseudomassariella vexata</name>
    <dbReference type="NCBI Taxonomy" id="1141098"/>
    <lineage>
        <taxon>Eukaryota</taxon>
        <taxon>Fungi</taxon>
        <taxon>Dikarya</taxon>
        <taxon>Ascomycota</taxon>
        <taxon>Pezizomycotina</taxon>
        <taxon>Sordariomycetes</taxon>
        <taxon>Xylariomycetidae</taxon>
        <taxon>Amphisphaeriales</taxon>
        <taxon>Pseudomassariaceae</taxon>
        <taxon>Pseudomassariella</taxon>
    </lineage>
</organism>
<sequence>MAGPPPLPHPILERYCGADLSPGVRKPSANNCTTPCTGDPKLSCAGQDALAIYNIPATSHKKTPDEDDSTSTRPSPTQQRSQHPAPTRQPAYSSSPLLLEAYSLSAQ</sequence>
<feature type="region of interest" description="Disordered" evidence="1">
    <location>
        <begin position="55"/>
        <end position="107"/>
    </location>
</feature>
<dbReference type="Proteomes" id="UP000193689">
    <property type="component" value="Unassembled WGS sequence"/>
</dbReference>
<reference evidence="2 3" key="1">
    <citation type="submission" date="2016-07" db="EMBL/GenBank/DDBJ databases">
        <title>Pervasive Adenine N6-methylation of Active Genes in Fungi.</title>
        <authorList>
            <consortium name="DOE Joint Genome Institute"/>
            <person name="Mondo S.J."/>
            <person name="Dannebaum R.O."/>
            <person name="Kuo R.C."/>
            <person name="Labutti K."/>
            <person name="Haridas S."/>
            <person name="Kuo A."/>
            <person name="Salamov A."/>
            <person name="Ahrendt S.R."/>
            <person name="Lipzen A."/>
            <person name="Sullivan W."/>
            <person name="Andreopoulos W.B."/>
            <person name="Clum A."/>
            <person name="Lindquist E."/>
            <person name="Daum C."/>
            <person name="Ramamoorthy G.K."/>
            <person name="Gryganskyi A."/>
            <person name="Culley D."/>
            <person name="Magnuson J.K."/>
            <person name="James T.Y."/>
            <person name="O'Malley M.A."/>
            <person name="Stajich J.E."/>
            <person name="Spatafora J.W."/>
            <person name="Visel A."/>
            <person name="Grigoriev I.V."/>
        </authorList>
    </citation>
    <scope>NUCLEOTIDE SEQUENCE [LARGE SCALE GENOMIC DNA]</scope>
    <source>
        <strain evidence="2 3">CBS 129021</strain>
    </source>
</reference>
<name>A0A1Y2E7X5_9PEZI</name>
<dbReference type="InParanoid" id="A0A1Y2E7X5"/>
<dbReference type="EMBL" id="MCFJ01000004">
    <property type="protein sequence ID" value="ORY67386.1"/>
    <property type="molecule type" value="Genomic_DNA"/>
</dbReference>
<dbReference type="AlphaFoldDB" id="A0A1Y2E7X5"/>
<accession>A0A1Y2E7X5</accession>
<feature type="compositionally biased region" description="Polar residues" evidence="1">
    <location>
        <begin position="71"/>
        <end position="96"/>
    </location>
</feature>
<proteinExistence type="predicted"/>
<keyword evidence="3" id="KW-1185">Reference proteome</keyword>
<comment type="caution">
    <text evidence="2">The sequence shown here is derived from an EMBL/GenBank/DDBJ whole genome shotgun (WGS) entry which is preliminary data.</text>
</comment>
<dbReference type="RefSeq" id="XP_040718010.1">
    <property type="nucleotide sequence ID" value="XM_040858160.1"/>
</dbReference>
<gene>
    <name evidence="2" type="ORF">BCR38DRAFT_407365</name>
</gene>
<evidence type="ECO:0000313" key="3">
    <source>
        <dbReference type="Proteomes" id="UP000193689"/>
    </source>
</evidence>
<protein>
    <submittedName>
        <fullName evidence="2">Uncharacterized protein</fullName>
    </submittedName>
</protein>